<feature type="transmembrane region" description="Helical" evidence="13">
    <location>
        <begin position="93"/>
        <end position="117"/>
    </location>
</feature>
<dbReference type="PANTHER" id="PTHR30531">
    <property type="entry name" value="FLAGELLAR BIOSYNTHETIC PROTEIN FLHB"/>
    <property type="match status" value="1"/>
</dbReference>
<gene>
    <name evidence="13 15" type="primary">flhB</name>
    <name evidence="15" type="ORF">H9C73_07170</name>
</gene>
<feature type="transmembrane region" description="Helical" evidence="13">
    <location>
        <begin position="138"/>
        <end position="166"/>
    </location>
</feature>
<evidence type="ECO:0000256" key="8">
    <source>
        <dbReference type="ARBA" id="ARBA00022927"/>
    </source>
</evidence>
<dbReference type="Gene3D" id="6.10.250.2080">
    <property type="match status" value="1"/>
</dbReference>
<evidence type="ECO:0000256" key="5">
    <source>
        <dbReference type="ARBA" id="ARBA00022475"/>
    </source>
</evidence>
<comment type="function">
    <text evidence="12 13">Required for formation of the rod structure in the basal body of the flagellar apparatus. Together with FliI and FliH, may constitute the export apparatus of flagellin.</text>
</comment>
<keyword evidence="15" id="KW-0966">Cell projection</keyword>
<dbReference type="InterPro" id="IPR006136">
    <property type="entry name" value="FlhB"/>
</dbReference>
<keyword evidence="10 13" id="KW-0472">Membrane</keyword>
<feature type="transmembrane region" description="Helical" evidence="13">
    <location>
        <begin position="189"/>
        <end position="214"/>
    </location>
</feature>
<feature type="region of interest" description="Disordered" evidence="14">
    <location>
        <begin position="357"/>
        <end position="382"/>
    </location>
</feature>
<dbReference type="InterPro" id="IPR006135">
    <property type="entry name" value="T3SS_substrate_exporter"/>
</dbReference>
<evidence type="ECO:0000313" key="15">
    <source>
        <dbReference type="EMBL" id="MBP0048513.1"/>
    </source>
</evidence>
<keyword evidence="7 13" id="KW-1005">Bacterial flagellum biogenesis</keyword>
<evidence type="ECO:0000256" key="3">
    <source>
        <dbReference type="ARBA" id="ARBA00021622"/>
    </source>
</evidence>
<comment type="similarity">
    <text evidence="2 13">Belongs to the type III secretion exporter family.</text>
</comment>
<evidence type="ECO:0000256" key="13">
    <source>
        <dbReference type="RuleBase" id="RU364091"/>
    </source>
</evidence>
<keyword evidence="6 13" id="KW-0812">Transmembrane</keyword>
<keyword evidence="16" id="KW-1185">Reference proteome</keyword>
<dbReference type="Proteomes" id="UP000810171">
    <property type="component" value="Unassembled WGS sequence"/>
</dbReference>
<proteinExistence type="inferred from homology"/>
<reference evidence="15 16" key="1">
    <citation type="submission" date="2020-09" db="EMBL/GenBank/DDBJ databases">
        <authorList>
            <person name="Tanuku N.R.S."/>
        </authorList>
    </citation>
    <scope>NUCLEOTIDE SEQUENCE [LARGE SCALE GENOMIC DNA]</scope>
    <source>
        <strain evidence="15 16">AK62</strain>
    </source>
</reference>
<evidence type="ECO:0000256" key="9">
    <source>
        <dbReference type="ARBA" id="ARBA00022989"/>
    </source>
</evidence>
<keyword evidence="15" id="KW-0282">Flagellum</keyword>
<feature type="transmembrane region" description="Helical" evidence="13">
    <location>
        <begin position="33"/>
        <end position="50"/>
    </location>
</feature>
<evidence type="ECO:0000313" key="16">
    <source>
        <dbReference type="Proteomes" id="UP000810171"/>
    </source>
</evidence>
<evidence type="ECO:0000256" key="2">
    <source>
        <dbReference type="ARBA" id="ARBA00010690"/>
    </source>
</evidence>
<keyword evidence="5 13" id="KW-1003">Cell membrane</keyword>
<dbReference type="EMBL" id="JACVEW010000009">
    <property type="protein sequence ID" value="MBP0048513.1"/>
    <property type="molecule type" value="Genomic_DNA"/>
</dbReference>
<dbReference type="RefSeq" id="WP_209287134.1">
    <property type="nucleotide sequence ID" value="NZ_JACVEW010000009.1"/>
</dbReference>
<name>A0ABS3Z9Y0_9GAMM</name>
<dbReference type="SUPFAM" id="SSF160544">
    <property type="entry name" value="EscU C-terminal domain-like"/>
    <property type="match status" value="1"/>
</dbReference>
<protein>
    <recommendedName>
        <fullName evidence="3 13">Flagellar biosynthetic protein FlhB</fullName>
    </recommendedName>
</protein>
<evidence type="ECO:0000256" key="7">
    <source>
        <dbReference type="ARBA" id="ARBA00022795"/>
    </source>
</evidence>
<keyword evidence="11 13" id="KW-1006">Bacterial flagellum protein export</keyword>
<evidence type="ECO:0000256" key="6">
    <source>
        <dbReference type="ARBA" id="ARBA00022692"/>
    </source>
</evidence>
<organism evidence="15 16">
    <name type="scientific">Marinobacterium alkalitolerans</name>
    <dbReference type="NCBI Taxonomy" id="1542925"/>
    <lineage>
        <taxon>Bacteria</taxon>
        <taxon>Pseudomonadati</taxon>
        <taxon>Pseudomonadota</taxon>
        <taxon>Gammaproteobacteria</taxon>
        <taxon>Oceanospirillales</taxon>
        <taxon>Oceanospirillaceae</taxon>
        <taxon>Marinobacterium</taxon>
    </lineage>
</organism>
<evidence type="ECO:0000256" key="4">
    <source>
        <dbReference type="ARBA" id="ARBA00022448"/>
    </source>
</evidence>
<feature type="compositionally biased region" description="Basic and acidic residues" evidence="14">
    <location>
        <begin position="357"/>
        <end position="366"/>
    </location>
</feature>
<comment type="caution">
    <text evidence="15">The sequence shown here is derived from an EMBL/GenBank/DDBJ whole genome shotgun (WGS) entry which is preliminary data.</text>
</comment>
<dbReference type="Gene3D" id="3.40.1690.10">
    <property type="entry name" value="secretion proteins EscU"/>
    <property type="match status" value="1"/>
</dbReference>
<sequence>MAEETGQEKTEEPTEKRLREAREKGDIPRSRELGSTALLLSAAAAALLFGDNVATTMMNIMKESFTLDRRDAFDTALMFTHLGEALFEGFFSLWGFFLLTLLAALLSPIALGGWNFSGQALQPKGSRINPLSGLKRMFSLKALVELGKGLAKFLLVGAFAIMVLWLDRPDLMALAREAVEPAMAHSLQILGWSFLVMSLSLIIISLVDVPFQLYDYNKKLKMTMQEVKDEMKNTEGKPEVKGRIRQLQREIAQRKMMSEVPEADVVITNPTHYAVALKYDQGGGGAPRVIAKGADFIALKIREVAEANDVPLLEAPALARALYHNTEIGDEIPAGLYKSVAQVLAYVFQLKRARQHLDETPEPPREDDFDIPDELRNDPEPE</sequence>
<keyword evidence="15" id="KW-0969">Cilium</keyword>
<comment type="subcellular location">
    <subcellularLocation>
        <location evidence="1">Cell membrane</location>
        <topology evidence="1">Multi-pass membrane protein</topology>
    </subcellularLocation>
</comment>
<evidence type="ECO:0000256" key="11">
    <source>
        <dbReference type="ARBA" id="ARBA00023225"/>
    </source>
</evidence>
<dbReference type="InterPro" id="IPR029025">
    <property type="entry name" value="T3SS_substrate_exporter_C"/>
</dbReference>
<feature type="compositionally biased region" description="Basic and acidic residues" evidence="14">
    <location>
        <begin position="373"/>
        <end position="382"/>
    </location>
</feature>
<evidence type="ECO:0000256" key="1">
    <source>
        <dbReference type="ARBA" id="ARBA00004651"/>
    </source>
</evidence>
<keyword evidence="9 13" id="KW-1133">Transmembrane helix</keyword>
<evidence type="ECO:0000256" key="10">
    <source>
        <dbReference type="ARBA" id="ARBA00023136"/>
    </source>
</evidence>
<keyword evidence="8 13" id="KW-0653">Protein transport</keyword>
<dbReference type="PANTHER" id="PTHR30531:SF12">
    <property type="entry name" value="FLAGELLAR BIOSYNTHETIC PROTEIN FLHB"/>
    <property type="match status" value="1"/>
</dbReference>
<dbReference type="PRINTS" id="PR00950">
    <property type="entry name" value="TYPE3IMSPROT"/>
</dbReference>
<dbReference type="NCBIfam" id="TIGR00328">
    <property type="entry name" value="flhB"/>
    <property type="match status" value="1"/>
</dbReference>
<evidence type="ECO:0000256" key="12">
    <source>
        <dbReference type="ARBA" id="ARBA00025078"/>
    </source>
</evidence>
<accession>A0ABS3Z9Y0</accession>
<keyword evidence="4 13" id="KW-0813">Transport</keyword>
<feature type="region of interest" description="Disordered" evidence="14">
    <location>
        <begin position="1"/>
        <end position="27"/>
    </location>
</feature>
<dbReference type="Pfam" id="PF01312">
    <property type="entry name" value="Bac_export_2"/>
    <property type="match status" value="1"/>
</dbReference>
<evidence type="ECO:0000256" key="14">
    <source>
        <dbReference type="SAM" id="MobiDB-lite"/>
    </source>
</evidence>